<dbReference type="AlphaFoldDB" id="A0A1R3GRJ0"/>
<evidence type="ECO:0000313" key="2">
    <source>
        <dbReference type="Proteomes" id="UP000188268"/>
    </source>
</evidence>
<proteinExistence type="predicted"/>
<evidence type="ECO:0000313" key="1">
    <source>
        <dbReference type="EMBL" id="OMO60681.1"/>
    </source>
</evidence>
<dbReference type="Proteomes" id="UP000188268">
    <property type="component" value="Unassembled WGS sequence"/>
</dbReference>
<accession>A0A1R3GRJ0</accession>
<name>A0A1R3GRJ0_COCAP</name>
<reference evidence="1 2" key="1">
    <citation type="submission" date="2013-09" db="EMBL/GenBank/DDBJ databases">
        <title>Corchorus capsularis genome sequencing.</title>
        <authorList>
            <person name="Alam M."/>
            <person name="Haque M.S."/>
            <person name="Islam M.S."/>
            <person name="Emdad E.M."/>
            <person name="Islam M.M."/>
            <person name="Ahmed B."/>
            <person name="Halim A."/>
            <person name="Hossen Q.M.M."/>
            <person name="Hossain M.Z."/>
            <person name="Ahmed R."/>
            <person name="Khan M.M."/>
            <person name="Islam R."/>
            <person name="Rashid M.M."/>
            <person name="Khan S.A."/>
            <person name="Rahman M.S."/>
            <person name="Alam M."/>
        </authorList>
    </citation>
    <scope>NUCLEOTIDE SEQUENCE [LARGE SCALE GENOMIC DNA]</scope>
    <source>
        <strain evidence="2">cv. CVL-1</strain>
        <tissue evidence="1">Whole seedling</tissue>
    </source>
</reference>
<comment type="caution">
    <text evidence="1">The sequence shown here is derived from an EMBL/GenBank/DDBJ whole genome shotgun (WGS) entry which is preliminary data.</text>
</comment>
<organism evidence="1 2">
    <name type="scientific">Corchorus capsularis</name>
    <name type="common">Jute</name>
    <dbReference type="NCBI Taxonomy" id="210143"/>
    <lineage>
        <taxon>Eukaryota</taxon>
        <taxon>Viridiplantae</taxon>
        <taxon>Streptophyta</taxon>
        <taxon>Embryophyta</taxon>
        <taxon>Tracheophyta</taxon>
        <taxon>Spermatophyta</taxon>
        <taxon>Magnoliopsida</taxon>
        <taxon>eudicotyledons</taxon>
        <taxon>Gunneridae</taxon>
        <taxon>Pentapetalae</taxon>
        <taxon>rosids</taxon>
        <taxon>malvids</taxon>
        <taxon>Malvales</taxon>
        <taxon>Malvaceae</taxon>
        <taxon>Grewioideae</taxon>
        <taxon>Apeibeae</taxon>
        <taxon>Corchorus</taxon>
    </lineage>
</organism>
<keyword evidence="2" id="KW-1185">Reference proteome</keyword>
<gene>
    <name evidence="1" type="ORF">CCACVL1_23955</name>
</gene>
<dbReference type="EMBL" id="AWWV01013662">
    <property type="protein sequence ID" value="OMO60681.1"/>
    <property type="molecule type" value="Genomic_DNA"/>
</dbReference>
<sequence>MAAPLHNHSSAKQQSQKQE</sequence>
<protein>
    <submittedName>
        <fullName evidence="1">Uncharacterized protein</fullName>
    </submittedName>
</protein>